<evidence type="ECO:0000313" key="1">
    <source>
        <dbReference type="EMBL" id="MET3571941.1"/>
    </source>
</evidence>
<dbReference type="EMBL" id="JBEPLZ010000014">
    <property type="protein sequence ID" value="MET3571941.1"/>
    <property type="molecule type" value="Genomic_DNA"/>
</dbReference>
<reference evidence="1 2" key="1">
    <citation type="submission" date="2024-06" db="EMBL/GenBank/DDBJ databases">
        <title>Genomic Encyclopedia of Type Strains, Phase IV (KMG-IV): sequencing the most valuable type-strain genomes for metagenomic binning, comparative biology and taxonomic classification.</title>
        <authorList>
            <person name="Goeker M."/>
        </authorList>
    </citation>
    <scope>NUCLEOTIDE SEQUENCE [LARGE SCALE GENOMIC DNA]</scope>
    <source>
        <strain evidence="1 2">DSM 19261</strain>
    </source>
</reference>
<comment type="caution">
    <text evidence="1">The sequence shown here is derived from an EMBL/GenBank/DDBJ whole genome shotgun (WGS) entry which is preliminary data.</text>
</comment>
<accession>A0ABV2G0Z6</accession>
<organism evidence="1 2">
    <name type="scientific">Enterocloster citroniae</name>
    <dbReference type="NCBI Taxonomy" id="358743"/>
    <lineage>
        <taxon>Bacteria</taxon>
        <taxon>Bacillati</taxon>
        <taxon>Bacillota</taxon>
        <taxon>Clostridia</taxon>
        <taxon>Lachnospirales</taxon>
        <taxon>Lachnospiraceae</taxon>
        <taxon>Enterocloster</taxon>
    </lineage>
</organism>
<protein>
    <submittedName>
        <fullName evidence="1">Uncharacterized protein</fullName>
    </submittedName>
</protein>
<proteinExistence type="predicted"/>
<dbReference type="Proteomes" id="UP001549200">
    <property type="component" value="Unassembled WGS sequence"/>
</dbReference>
<sequence length="99" mass="11166">MFTEHAKYSDGWEQIFSKAEFLIPEQQRQLLDQKARSLVGGTAGEIYGIRIWEGPLWNGISFNGPEGNILITGRLDDRVKRELMGGFDLLATDDGVYNC</sequence>
<name>A0ABV2G0Z6_9FIRM</name>
<evidence type="ECO:0000313" key="2">
    <source>
        <dbReference type="Proteomes" id="UP001549200"/>
    </source>
</evidence>
<gene>
    <name evidence="1" type="ORF">ABID13_003592</name>
</gene>
<keyword evidence="2" id="KW-1185">Reference proteome</keyword>